<dbReference type="EMBL" id="CP002326">
    <property type="protein sequence ID" value="ADQ41103.1"/>
    <property type="molecule type" value="Genomic_DNA"/>
</dbReference>
<feature type="transmembrane region" description="Helical" evidence="1">
    <location>
        <begin position="58"/>
        <end position="76"/>
    </location>
</feature>
<gene>
    <name evidence="2" type="ordered locus">Calkr_1610</name>
</gene>
<dbReference type="KEGG" id="cki:Calkr_1610"/>
<feature type="transmembrane region" description="Helical" evidence="1">
    <location>
        <begin position="26"/>
        <end position="46"/>
    </location>
</feature>
<accession>E4SA18</accession>
<dbReference type="Proteomes" id="UP000009256">
    <property type="component" value="Chromosome"/>
</dbReference>
<evidence type="ECO:0000256" key="1">
    <source>
        <dbReference type="SAM" id="Phobius"/>
    </source>
</evidence>
<sequence>MENNNLLFEPSLENFKERRIYDSRKFIWVAILAGLLPLTVVCISNLKTLGLSKRVINTFLVLAILIFAVEFGFYYYTTKLLIHKERGYSTIEEYRKGILEEKKKEK</sequence>
<keyword evidence="1" id="KW-0472">Membrane</keyword>
<keyword evidence="1" id="KW-1133">Transmembrane helix</keyword>
<dbReference type="STRING" id="632335.Calkr_1610"/>
<organism evidence="2 3">
    <name type="scientific">Caldicellulosiruptor acetigenus (strain ATCC 700853 / DSM 12137 / I77R1B)</name>
    <name type="common">Caldicellulosiruptor kristjanssonii</name>
    <dbReference type="NCBI Taxonomy" id="632335"/>
    <lineage>
        <taxon>Bacteria</taxon>
        <taxon>Bacillati</taxon>
        <taxon>Bacillota</taxon>
        <taxon>Bacillota incertae sedis</taxon>
        <taxon>Caldicellulosiruptorales</taxon>
        <taxon>Caldicellulosiruptoraceae</taxon>
        <taxon>Caldicellulosiruptor</taxon>
    </lineage>
</organism>
<reference evidence="2 3" key="2">
    <citation type="journal article" date="2011" name="J. Bacteriol.">
        <title>Complete genome sequences for the anaerobic, extremely thermophilic plant biomass-degrading bacteria Caldicellulosiruptor hydrothermalis, Caldicellulosiruptor kristjanssonii, Caldicellulosiruptor kronotskyensis, Caldicellulosiruptor owensenis, and Caldicellulosiruptor lactoaceticus.</title>
        <authorList>
            <person name="Blumer-Schuette S.E."/>
            <person name="Ozdemir I."/>
            <person name="Mistry D."/>
            <person name="Lucas S."/>
            <person name="Lapidus A."/>
            <person name="Cheng J.F."/>
            <person name="Goodwin L.A."/>
            <person name="Pitluck S."/>
            <person name="Land M.L."/>
            <person name="Hauser L.J."/>
            <person name="Woyke T."/>
            <person name="Mikhailova N."/>
            <person name="Pati A."/>
            <person name="Kyrpides N.C."/>
            <person name="Ivanova N."/>
            <person name="Detter J.C."/>
            <person name="Walston-Davenport K."/>
            <person name="Han S."/>
            <person name="Adams M.W."/>
            <person name="Kelly R.M."/>
        </authorList>
    </citation>
    <scope>NUCLEOTIDE SEQUENCE [LARGE SCALE GENOMIC DNA]</scope>
    <source>
        <strain evidence="3">ATCC 700853 / DSM 12137 / I77R1B</strain>
    </source>
</reference>
<proteinExistence type="predicted"/>
<dbReference type="RefSeq" id="WP_013432867.1">
    <property type="nucleotide sequence ID" value="NC_014721.1"/>
</dbReference>
<keyword evidence="1" id="KW-0812">Transmembrane</keyword>
<dbReference type="AlphaFoldDB" id="E4SA18"/>
<reference key="1">
    <citation type="submission" date="2010-11" db="EMBL/GenBank/DDBJ databases">
        <title>Complete sequence of chromosome of Caldicellulosiruptor kristjanssonii 177R1B.</title>
        <authorList>
            <consortium name="US DOE Joint Genome Institute"/>
            <person name="Lucas S."/>
            <person name="Copeland A."/>
            <person name="Lapidus A."/>
            <person name="Cheng J.-F."/>
            <person name="Bruce D."/>
            <person name="Goodwin L."/>
            <person name="Pitluck S."/>
            <person name="Davenport K."/>
            <person name="Detter J.C."/>
            <person name="Han C."/>
            <person name="Tapia R."/>
            <person name="Land M."/>
            <person name="Hauser L."/>
            <person name="Jeffries C."/>
            <person name="Kyrpides N."/>
            <person name="Ivanova N."/>
            <person name="Mikhailova N."/>
            <person name="Blumer-Schuette S.E."/>
            <person name="Kelly R.M."/>
            <person name="Woyke T."/>
        </authorList>
    </citation>
    <scope>NUCLEOTIDE SEQUENCE</scope>
    <source>
        <strain>177R1B</strain>
    </source>
</reference>
<evidence type="ECO:0000313" key="2">
    <source>
        <dbReference type="EMBL" id="ADQ41103.1"/>
    </source>
</evidence>
<name>E4SA18_CALA7</name>
<keyword evidence="3" id="KW-1185">Reference proteome</keyword>
<evidence type="ECO:0000313" key="3">
    <source>
        <dbReference type="Proteomes" id="UP000009256"/>
    </source>
</evidence>
<dbReference type="HOGENOM" id="CLU_2218182_0_0_9"/>
<protein>
    <submittedName>
        <fullName evidence="2">Uncharacterized protein</fullName>
    </submittedName>
</protein>